<dbReference type="Pfam" id="PF00440">
    <property type="entry name" value="TetR_N"/>
    <property type="match status" value="1"/>
</dbReference>
<dbReference type="SUPFAM" id="SSF46689">
    <property type="entry name" value="Homeodomain-like"/>
    <property type="match status" value="1"/>
</dbReference>
<dbReference type="PRINTS" id="PR00455">
    <property type="entry name" value="HTHTETR"/>
</dbReference>
<feature type="DNA-binding region" description="H-T-H motif" evidence="2">
    <location>
        <begin position="38"/>
        <end position="57"/>
    </location>
</feature>
<proteinExistence type="predicted"/>
<dbReference type="PANTHER" id="PTHR30055">
    <property type="entry name" value="HTH-TYPE TRANSCRIPTIONAL REGULATOR RUTR"/>
    <property type="match status" value="1"/>
</dbReference>
<evidence type="ECO:0000313" key="5">
    <source>
        <dbReference type="Proteomes" id="UP000293852"/>
    </source>
</evidence>
<protein>
    <submittedName>
        <fullName evidence="4">TetR family transcriptional regulator</fullName>
    </submittedName>
</protein>
<organism evidence="4 5">
    <name type="scientific">Xylanimonas ulmi</name>
    <dbReference type="NCBI Taxonomy" id="228973"/>
    <lineage>
        <taxon>Bacteria</taxon>
        <taxon>Bacillati</taxon>
        <taxon>Actinomycetota</taxon>
        <taxon>Actinomycetes</taxon>
        <taxon>Micrococcales</taxon>
        <taxon>Promicromonosporaceae</taxon>
        <taxon>Xylanimonas</taxon>
    </lineage>
</organism>
<accession>A0A4Q7M0N7</accession>
<gene>
    <name evidence="4" type="ORF">EV386_0145</name>
</gene>
<dbReference type="AlphaFoldDB" id="A0A4Q7M0N7"/>
<dbReference type="EMBL" id="SGWX01000001">
    <property type="protein sequence ID" value="RZS59908.1"/>
    <property type="molecule type" value="Genomic_DNA"/>
</dbReference>
<evidence type="ECO:0000256" key="2">
    <source>
        <dbReference type="PROSITE-ProRule" id="PRU00335"/>
    </source>
</evidence>
<name>A0A4Q7M0N7_9MICO</name>
<dbReference type="InterPro" id="IPR009057">
    <property type="entry name" value="Homeodomain-like_sf"/>
</dbReference>
<evidence type="ECO:0000259" key="3">
    <source>
        <dbReference type="PROSITE" id="PS50977"/>
    </source>
</evidence>
<dbReference type="Proteomes" id="UP000293852">
    <property type="component" value="Unassembled WGS sequence"/>
</dbReference>
<feature type="domain" description="HTH tetR-type" evidence="3">
    <location>
        <begin position="15"/>
        <end position="75"/>
    </location>
</feature>
<dbReference type="Gene3D" id="1.10.357.10">
    <property type="entry name" value="Tetracycline Repressor, domain 2"/>
    <property type="match status" value="1"/>
</dbReference>
<dbReference type="InterPro" id="IPR001647">
    <property type="entry name" value="HTH_TetR"/>
</dbReference>
<reference evidence="4 5" key="1">
    <citation type="submission" date="2019-02" db="EMBL/GenBank/DDBJ databases">
        <title>Sequencing the genomes of 1000 actinobacteria strains.</title>
        <authorList>
            <person name="Klenk H.-P."/>
        </authorList>
    </citation>
    <scope>NUCLEOTIDE SEQUENCE [LARGE SCALE GENOMIC DNA]</scope>
    <source>
        <strain evidence="4 5">DSM 16932</strain>
    </source>
</reference>
<dbReference type="GO" id="GO:0003700">
    <property type="term" value="F:DNA-binding transcription factor activity"/>
    <property type="evidence" value="ECO:0007669"/>
    <property type="project" value="TreeGrafter"/>
</dbReference>
<dbReference type="OrthoDB" id="8479950at2"/>
<dbReference type="PANTHER" id="PTHR30055:SF174">
    <property type="entry name" value="TRANSCRIPTIONAL REGULATORY PROTEIN (PROBABLY TETR-FAMILY)-RELATED"/>
    <property type="match status" value="1"/>
</dbReference>
<evidence type="ECO:0000313" key="4">
    <source>
        <dbReference type="EMBL" id="RZS59908.1"/>
    </source>
</evidence>
<sequence>MTRTDASPRRRLDPDSRRAAIVAAAAQEFSRAPYAQVTITQVAARAGASEALLYRYFAGKDDLYATVVRHTVADLAARQEAAVAALRPGVPRRDRVRAVTLVQLDDVAAHPHAWAGAVLRPGDEPAVVAQVRRQARAEQATRLRDLLADRVDRRFEYALWGYLGFLESACARWAEQGCPPEDRWPLVEAALGALQGALGDWGG</sequence>
<dbReference type="InterPro" id="IPR050109">
    <property type="entry name" value="HTH-type_TetR-like_transc_reg"/>
</dbReference>
<keyword evidence="5" id="KW-1185">Reference proteome</keyword>
<dbReference type="PROSITE" id="PS50977">
    <property type="entry name" value="HTH_TETR_2"/>
    <property type="match status" value="1"/>
</dbReference>
<keyword evidence="1 2" id="KW-0238">DNA-binding</keyword>
<evidence type="ECO:0000256" key="1">
    <source>
        <dbReference type="ARBA" id="ARBA00023125"/>
    </source>
</evidence>
<dbReference type="GO" id="GO:0000976">
    <property type="term" value="F:transcription cis-regulatory region binding"/>
    <property type="evidence" value="ECO:0007669"/>
    <property type="project" value="TreeGrafter"/>
</dbReference>
<comment type="caution">
    <text evidence="4">The sequence shown here is derived from an EMBL/GenBank/DDBJ whole genome shotgun (WGS) entry which is preliminary data.</text>
</comment>
<dbReference type="RefSeq" id="WP_130411416.1">
    <property type="nucleotide sequence ID" value="NZ_SGWX01000001.1"/>
</dbReference>